<dbReference type="EMBL" id="CP006681">
    <property type="protein sequence ID" value="AHI53344.1"/>
    <property type="molecule type" value="Genomic_DNA"/>
</dbReference>
<evidence type="ECO:0000313" key="2">
    <source>
        <dbReference type="Proteomes" id="UP000019267"/>
    </source>
</evidence>
<sequence>MKKIMYYLGSIFLTVNTASVISCGTKPDEIIEKYNLKKLELEIFEDQNQDAIETKILFEAKKFSLDASITDFLIVIEQDDQLFELTSEYTSKKDDIVIIMPSYETKLFTGIKEVKVNPKKDERIDISEFDGEDIFVKISPATRYEEIQTLAIDYLSTNIDSFSADDIVINVNENSINNSNYEEELVDKDIISIVSVPNSENIKGEISFIFNFEKILIPSSKINITINVGDNMEEIKENVKSVLINYLLINYNIETRIKYLYDWKFEAIVRDSKEIEVSEYDSYIAQEKDFISIRSVYDSKIIDLTSSIFVEVK</sequence>
<dbReference type="AlphaFoldDB" id="W6AI17"/>
<organism evidence="1 2">
    <name type="scientific">Spiroplasma culicicola AES-1</name>
    <dbReference type="NCBI Taxonomy" id="1276246"/>
    <lineage>
        <taxon>Bacteria</taxon>
        <taxon>Bacillati</taxon>
        <taxon>Mycoplasmatota</taxon>
        <taxon>Mollicutes</taxon>
        <taxon>Entomoplasmatales</taxon>
        <taxon>Spiroplasmataceae</taxon>
        <taxon>Spiroplasma</taxon>
    </lineage>
</organism>
<dbReference type="STRING" id="1276246.SCULI_v1c10040"/>
<proteinExistence type="predicted"/>
<dbReference type="PATRIC" id="fig|1276246.3.peg.1000"/>
<dbReference type="PROSITE" id="PS51257">
    <property type="entry name" value="PROKAR_LIPOPROTEIN"/>
    <property type="match status" value="1"/>
</dbReference>
<dbReference type="KEGG" id="scq:SCULI_v1c10040"/>
<keyword evidence="2" id="KW-1185">Reference proteome</keyword>
<protein>
    <recommendedName>
        <fullName evidence="3">Lipoprotein</fullName>
    </recommendedName>
</protein>
<evidence type="ECO:0000313" key="1">
    <source>
        <dbReference type="EMBL" id="AHI53344.1"/>
    </source>
</evidence>
<gene>
    <name evidence="1" type="ORF">SCULI_v1c10040</name>
</gene>
<accession>W6AI17</accession>
<dbReference type="Proteomes" id="UP000019267">
    <property type="component" value="Chromosome"/>
</dbReference>
<name>W6AI17_9MOLU</name>
<evidence type="ECO:0008006" key="3">
    <source>
        <dbReference type="Google" id="ProtNLM"/>
    </source>
</evidence>
<dbReference type="RefSeq" id="WP_025363566.1">
    <property type="nucleotide sequence ID" value="NZ_CP006681.1"/>
</dbReference>
<dbReference type="HOGENOM" id="CLU_888281_0_0_14"/>
<reference evidence="1 2" key="1">
    <citation type="journal article" date="2014" name="Genome Biol. Evol.">
        <title>Molecular evolution of the substrate utilization strategies and putative virulence factors in mosquito-associated Spiroplasma species.</title>
        <authorList>
            <person name="Chang T.H."/>
            <person name="Lo W.S."/>
            <person name="Ku C."/>
            <person name="Chen L.L."/>
            <person name="Kuo C.H."/>
        </authorList>
    </citation>
    <scope>NUCLEOTIDE SEQUENCE [LARGE SCALE GENOMIC DNA]</scope>
    <source>
        <strain evidence="1">AES-1</strain>
    </source>
</reference>